<accession>A0A081NUH4</accession>
<keyword evidence="3" id="KW-1185">Reference proteome</keyword>
<dbReference type="EMBL" id="JNVM01000044">
    <property type="protein sequence ID" value="KEQ22097.1"/>
    <property type="molecule type" value="Genomic_DNA"/>
</dbReference>
<gene>
    <name evidence="2" type="ORF">ET33_27835</name>
</gene>
<dbReference type="Proteomes" id="UP000028123">
    <property type="component" value="Unassembled WGS sequence"/>
</dbReference>
<protein>
    <submittedName>
        <fullName evidence="2">Uncharacterized protein</fullName>
    </submittedName>
</protein>
<dbReference type="eggNOG" id="ENOG5032KH5">
    <property type="taxonomic scope" value="Bacteria"/>
</dbReference>
<proteinExistence type="predicted"/>
<evidence type="ECO:0000256" key="1">
    <source>
        <dbReference type="SAM" id="MobiDB-lite"/>
    </source>
</evidence>
<reference evidence="2 3" key="1">
    <citation type="submission" date="2014-06" db="EMBL/GenBank/DDBJ databases">
        <title>Draft genome sequence of Paenibacillus sp. MSt1.</title>
        <authorList>
            <person name="Aw Y.K."/>
            <person name="Ong K.S."/>
            <person name="Gan H.M."/>
            <person name="Lee S.M."/>
        </authorList>
    </citation>
    <scope>NUCLEOTIDE SEQUENCE [LARGE SCALE GENOMIC DNA]</scope>
    <source>
        <strain evidence="2 3">MSt1</strain>
    </source>
</reference>
<sequence length="191" mass="22631">MGGTLMLLIQHIKIYWNKSHRGTPYATDRARMPQAYPLPANFFDEHPRGYPIHLVYLEQQQDGLRERRNDIQTLKKYNPLRVGAIEAITQEEDYYEIRYRYDGHRGANPARTRYDVHTNTNIPLNERAMILQPGECGRICYNGRYTDYDTGEWYYNLDIINLIHLGDQPKSLRPFTKKPPDKTYQQMARLH</sequence>
<comment type="caution">
    <text evidence="2">The sequence shown here is derived from an EMBL/GenBank/DDBJ whole genome shotgun (WGS) entry which is preliminary data.</text>
</comment>
<feature type="region of interest" description="Disordered" evidence="1">
    <location>
        <begin position="171"/>
        <end position="191"/>
    </location>
</feature>
<evidence type="ECO:0000313" key="2">
    <source>
        <dbReference type="EMBL" id="KEQ22097.1"/>
    </source>
</evidence>
<organism evidence="2 3">
    <name type="scientific">Paenibacillus tyrfis</name>
    <dbReference type="NCBI Taxonomy" id="1501230"/>
    <lineage>
        <taxon>Bacteria</taxon>
        <taxon>Bacillati</taxon>
        <taxon>Bacillota</taxon>
        <taxon>Bacilli</taxon>
        <taxon>Bacillales</taxon>
        <taxon>Paenibacillaceae</taxon>
        <taxon>Paenibacillus</taxon>
    </lineage>
</organism>
<name>A0A081NUH4_9BACL</name>
<dbReference type="AlphaFoldDB" id="A0A081NUH4"/>
<evidence type="ECO:0000313" key="3">
    <source>
        <dbReference type="Proteomes" id="UP000028123"/>
    </source>
</evidence>